<feature type="region of interest" description="Disordered" evidence="1">
    <location>
        <begin position="18"/>
        <end position="49"/>
    </location>
</feature>
<evidence type="ECO:0000313" key="3">
    <source>
        <dbReference type="Proteomes" id="UP001380365"/>
    </source>
</evidence>
<dbReference type="Pfam" id="PF13557">
    <property type="entry name" value="Phenol_MetA_deg"/>
    <property type="match status" value="1"/>
</dbReference>
<accession>A0ABU8Q0F0</accession>
<dbReference type="Proteomes" id="UP001380365">
    <property type="component" value="Unassembled WGS sequence"/>
</dbReference>
<organism evidence="2 3">
    <name type="scientific">Sphingomonas molluscorum</name>
    <dbReference type="NCBI Taxonomy" id="418184"/>
    <lineage>
        <taxon>Bacteria</taxon>
        <taxon>Pseudomonadati</taxon>
        <taxon>Pseudomonadota</taxon>
        <taxon>Alphaproteobacteria</taxon>
        <taxon>Sphingomonadales</taxon>
        <taxon>Sphingomonadaceae</taxon>
        <taxon>Sphingomonas</taxon>
    </lineage>
</organism>
<name>A0ABU8Q0F0_9SPHN</name>
<proteinExistence type="predicted"/>
<comment type="caution">
    <text evidence="2">The sequence shown here is derived from an EMBL/GenBank/DDBJ whole genome shotgun (WGS) entry which is preliminary data.</text>
</comment>
<dbReference type="EMBL" id="JBBGZA010000001">
    <property type="protein sequence ID" value="MEJ5093214.1"/>
    <property type="molecule type" value="Genomic_DNA"/>
</dbReference>
<feature type="compositionally biased region" description="Low complexity" evidence="1">
    <location>
        <begin position="29"/>
        <end position="46"/>
    </location>
</feature>
<keyword evidence="3" id="KW-1185">Reference proteome</keyword>
<gene>
    <name evidence="2" type="ORF">WH159_01455</name>
</gene>
<evidence type="ECO:0000256" key="1">
    <source>
        <dbReference type="SAM" id="MobiDB-lite"/>
    </source>
</evidence>
<sequence>MTLFSAIGAVLLMADPTSAGPEDPPVEQGALAPAPAPAAQGVGTPGSDANLAQQVANPVAELISVPLQSNLDCCFGPADANRYTLNIQPVIPVRLNSELSLITRTILPFIAQERTVSDGRGTNGFGDITQSFFFKPQINGITIAAGPAVVWPIGNKEFGSGKWSAGPTALVVKQTPKGTTLGMLANHLWSYAGKDDRPGVSATLLQPFVTQTFHNGMSIGANTEASYNWKQKQWTVPIDITLGQLIRIGRQPMQISMSGKYYAERPSGGPDWGLRLTLTFLFPE</sequence>
<protein>
    <submittedName>
        <fullName evidence="2">Transporter</fullName>
    </submittedName>
</protein>
<reference evidence="2 3" key="1">
    <citation type="submission" date="2023-12" db="EMBL/GenBank/DDBJ databases">
        <title>Gut-associated functions are favored during microbiome assembly across C. elegans life.</title>
        <authorList>
            <person name="Zimmermann J."/>
        </authorList>
    </citation>
    <scope>NUCLEOTIDE SEQUENCE [LARGE SCALE GENOMIC DNA]</scope>
    <source>
        <strain evidence="2 3">JUb134</strain>
    </source>
</reference>
<dbReference type="InterPro" id="IPR025737">
    <property type="entry name" value="FApF"/>
</dbReference>
<dbReference type="RefSeq" id="WP_165890064.1">
    <property type="nucleotide sequence ID" value="NZ_JBBGZA010000001.1"/>
</dbReference>
<evidence type="ECO:0000313" key="2">
    <source>
        <dbReference type="EMBL" id="MEJ5093214.1"/>
    </source>
</evidence>